<name>A0ABN9FPJ4_9NEOB</name>
<dbReference type="CDD" id="cd19818">
    <property type="entry name" value="Bbox1_ZBBX"/>
    <property type="match status" value="1"/>
</dbReference>
<dbReference type="Gene3D" id="4.10.640.40">
    <property type="entry name" value="Cytoplasmic polyadenylation element-binding protein, ZZ domain"/>
    <property type="match status" value="1"/>
</dbReference>
<dbReference type="PANTHER" id="PTHR28634:SF1">
    <property type="entry name" value="ZINC FINGER B-BOX DOMAIN-CONTAINING PROTEIN 1"/>
    <property type="match status" value="1"/>
</dbReference>
<feature type="compositionally biased region" description="Polar residues" evidence="4">
    <location>
        <begin position="65"/>
        <end position="77"/>
    </location>
</feature>
<evidence type="ECO:0000259" key="5">
    <source>
        <dbReference type="PROSITE" id="PS50119"/>
    </source>
</evidence>
<dbReference type="PANTHER" id="PTHR28634">
    <property type="entry name" value="ZINC FINGER B-BOX DOMAIN-CONTAINING PROTEIN 1"/>
    <property type="match status" value="1"/>
</dbReference>
<keyword evidence="1 3" id="KW-0479">Metal-binding</keyword>
<gene>
    <name evidence="6" type="ORF">SPARVUS_LOCUS12408229</name>
</gene>
<feature type="compositionally biased region" description="Basic and acidic residues" evidence="4">
    <location>
        <begin position="52"/>
        <end position="63"/>
    </location>
</feature>
<feature type="region of interest" description="Disordered" evidence="4">
    <location>
        <begin position="102"/>
        <end position="122"/>
    </location>
</feature>
<evidence type="ECO:0000256" key="2">
    <source>
        <dbReference type="ARBA" id="ARBA00022833"/>
    </source>
</evidence>
<feature type="domain" description="B box-type" evidence="5">
    <location>
        <begin position="123"/>
        <end position="169"/>
    </location>
</feature>
<dbReference type="PROSITE" id="PS50119">
    <property type="entry name" value="ZF_BBOX"/>
    <property type="match status" value="1"/>
</dbReference>
<dbReference type="InterPro" id="IPR038446">
    <property type="entry name" value="CEBP_ZZ_sf"/>
</dbReference>
<dbReference type="Pfam" id="PF22586">
    <property type="entry name" value="ANCHR-like_BBOX"/>
    <property type="match status" value="1"/>
</dbReference>
<organism evidence="6 7">
    <name type="scientific">Staurois parvus</name>
    <dbReference type="NCBI Taxonomy" id="386267"/>
    <lineage>
        <taxon>Eukaryota</taxon>
        <taxon>Metazoa</taxon>
        <taxon>Chordata</taxon>
        <taxon>Craniata</taxon>
        <taxon>Vertebrata</taxon>
        <taxon>Euteleostomi</taxon>
        <taxon>Amphibia</taxon>
        <taxon>Batrachia</taxon>
        <taxon>Anura</taxon>
        <taxon>Neobatrachia</taxon>
        <taxon>Ranoidea</taxon>
        <taxon>Ranidae</taxon>
        <taxon>Staurois</taxon>
    </lineage>
</organism>
<evidence type="ECO:0000313" key="6">
    <source>
        <dbReference type="EMBL" id="CAI9598534.1"/>
    </source>
</evidence>
<sequence length="196" mass="22286">MSSDFVMLPPAKSGNSVRLKTKNVRELRMETIQLEMQNQEMEQKLIQLRQSMSREKEERERSNGYHWQSGQTGNQTQTHKKENVVKASSGKVKLKILKNPVPEPEKLKTSGPADMPTTEKPRLKGKVCGQCETKRALLMCLECGEDYCAVCFSKIHQKGALKLHRTTPIQGKSQDGKLDALHAFRKERNFDESSGR</sequence>
<evidence type="ECO:0000256" key="1">
    <source>
        <dbReference type="ARBA" id="ARBA00022771"/>
    </source>
</evidence>
<keyword evidence="2" id="KW-0862">Zinc</keyword>
<proteinExistence type="predicted"/>
<feature type="non-terminal residue" evidence="6">
    <location>
        <position position="196"/>
    </location>
</feature>
<evidence type="ECO:0000256" key="4">
    <source>
        <dbReference type="SAM" id="MobiDB-lite"/>
    </source>
</evidence>
<accession>A0ABN9FPJ4</accession>
<dbReference type="SMART" id="SM00336">
    <property type="entry name" value="BBOX"/>
    <property type="match status" value="1"/>
</dbReference>
<protein>
    <recommendedName>
        <fullName evidence="5">B box-type domain-containing protein</fullName>
    </recommendedName>
</protein>
<dbReference type="InterPro" id="IPR000315">
    <property type="entry name" value="Znf_B-box"/>
</dbReference>
<dbReference type="SUPFAM" id="SSF57845">
    <property type="entry name" value="B-box zinc-binding domain"/>
    <property type="match status" value="1"/>
</dbReference>
<keyword evidence="1 3" id="KW-0863">Zinc-finger</keyword>
<comment type="caution">
    <text evidence="6">The sequence shown here is derived from an EMBL/GenBank/DDBJ whole genome shotgun (WGS) entry which is preliminary data.</text>
</comment>
<feature type="region of interest" description="Disordered" evidence="4">
    <location>
        <begin position="50"/>
        <end position="82"/>
    </location>
</feature>
<reference evidence="6" key="1">
    <citation type="submission" date="2023-05" db="EMBL/GenBank/DDBJ databases">
        <authorList>
            <person name="Stuckert A."/>
        </authorList>
    </citation>
    <scope>NUCLEOTIDE SEQUENCE</scope>
</reference>
<evidence type="ECO:0000256" key="3">
    <source>
        <dbReference type="PROSITE-ProRule" id="PRU00024"/>
    </source>
</evidence>
<dbReference type="InterPro" id="IPR037688">
    <property type="entry name" value="ZBBX"/>
</dbReference>
<evidence type="ECO:0000313" key="7">
    <source>
        <dbReference type="Proteomes" id="UP001162483"/>
    </source>
</evidence>
<dbReference type="Proteomes" id="UP001162483">
    <property type="component" value="Unassembled WGS sequence"/>
</dbReference>
<keyword evidence="7" id="KW-1185">Reference proteome</keyword>
<dbReference type="EMBL" id="CATNWA010017172">
    <property type="protein sequence ID" value="CAI9598534.1"/>
    <property type="molecule type" value="Genomic_DNA"/>
</dbReference>